<dbReference type="Proteomes" id="UP001224359">
    <property type="component" value="Unassembled WGS sequence"/>
</dbReference>
<keyword evidence="1" id="KW-1133">Transmembrane helix</keyword>
<keyword evidence="3" id="KW-1185">Reference proteome</keyword>
<evidence type="ECO:0000313" key="2">
    <source>
        <dbReference type="EMBL" id="MDQ0158272.1"/>
    </source>
</evidence>
<evidence type="ECO:0000313" key="3">
    <source>
        <dbReference type="Proteomes" id="UP001224359"/>
    </source>
</evidence>
<dbReference type="EMBL" id="JAUSTQ010000001">
    <property type="protein sequence ID" value="MDQ0158272.1"/>
    <property type="molecule type" value="Genomic_DNA"/>
</dbReference>
<protein>
    <submittedName>
        <fullName evidence="2">Membrane protein</fullName>
    </submittedName>
</protein>
<evidence type="ECO:0000256" key="1">
    <source>
        <dbReference type="SAM" id="Phobius"/>
    </source>
</evidence>
<organism evidence="2 3">
    <name type="scientific">Alkalibacillus salilacus</name>
    <dbReference type="NCBI Taxonomy" id="284582"/>
    <lineage>
        <taxon>Bacteria</taxon>
        <taxon>Bacillati</taxon>
        <taxon>Bacillota</taxon>
        <taxon>Bacilli</taxon>
        <taxon>Bacillales</taxon>
        <taxon>Bacillaceae</taxon>
        <taxon>Alkalibacillus</taxon>
    </lineage>
</organism>
<keyword evidence="1" id="KW-0812">Transmembrane</keyword>
<feature type="transmembrane region" description="Helical" evidence="1">
    <location>
        <begin position="6"/>
        <end position="29"/>
    </location>
</feature>
<keyword evidence="1" id="KW-0472">Membrane</keyword>
<feature type="transmembrane region" description="Helical" evidence="1">
    <location>
        <begin position="50"/>
        <end position="71"/>
    </location>
</feature>
<dbReference type="RefSeq" id="WP_306973846.1">
    <property type="nucleotide sequence ID" value="NZ_JAUSTQ010000001.1"/>
</dbReference>
<sequence length="161" mass="17954">MLYNSILFLHIFFAILWVGGVMFIGWGVFPATKNLSGLIRQKVINNIMSHAHLPLALLGLAVITTGVLLGVWVGPINSVNSLITTNYGKRFMLAGVIGVATLAWGTWVSYPMMKRVLADSFIWQQAEKGHELFMNRQLFKAQFVASIEGIGFMTLLYLMVF</sequence>
<proteinExistence type="predicted"/>
<feature type="transmembrane region" description="Helical" evidence="1">
    <location>
        <begin position="138"/>
        <end position="160"/>
    </location>
</feature>
<accession>A0ABT9VBC5</accession>
<gene>
    <name evidence="2" type="ORF">J2S77_000222</name>
</gene>
<reference evidence="2 3" key="1">
    <citation type="submission" date="2023-07" db="EMBL/GenBank/DDBJ databases">
        <title>Genomic Encyclopedia of Type Strains, Phase IV (KMG-IV): sequencing the most valuable type-strain genomes for metagenomic binning, comparative biology and taxonomic classification.</title>
        <authorList>
            <person name="Goeker M."/>
        </authorList>
    </citation>
    <scope>NUCLEOTIDE SEQUENCE [LARGE SCALE GENOMIC DNA]</scope>
    <source>
        <strain evidence="2 3">DSM 16460</strain>
    </source>
</reference>
<feature type="transmembrane region" description="Helical" evidence="1">
    <location>
        <begin position="91"/>
        <end position="110"/>
    </location>
</feature>
<comment type="caution">
    <text evidence="2">The sequence shown here is derived from an EMBL/GenBank/DDBJ whole genome shotgun (WGS) entry which is preliminary data.</text>
</comment>
<name>A0ABT9VBC5_9BACI</name>